<evidence type="ECO:0000313" key="1">
    <source>
        <dbReference type="EMBL" id="TWG86304.1"/>
    </source>
</evidence>
<keyword evidence="2" id="KW-1185">Reference proteome</keyword>
<organism evidence="1 2">
    <name type="scientific">Cupriavidus gilardii J11</name>
    <dbReference type="NCBI Taxonomy" id="936133"/>
    <lineage>
        <taxon>Bacteria</taxon>
        <taxon>Pseudomonadati</taxon>
        <taxon>Pseudomonadota</taxon>
        <taxon>Betaproteobacteria</taxon>
        <taxon>Burkholderiales</taxon>
        <taxon>Burkholderiaceae</taxon>
        <taxon>Cupriavidus</taxon>
    </lineage>
</organism>
<comment type="caution">
    <text evidence="1">The sequence shown here is derived from an EMBL/GenBank/DDBJ whole genome shotgun (WGS) entry which is preliminary data.</text>
</comment>
<gene>
    <name evidence="1" type="ORF">L602_002100000930</name>
</gene>
<dbReference type="AlphaFoldDB" id="A0A562BM69"/>
<accession>A0A562BM69</accession>
<sequence length="84" mass="8561">MPGRLLGRVARDALMAACTSRAAPSMSRDRSNCSTIRVEPSELLDVISLTPAIEPSARSSGVATVAAMVSGLAPGSDADTEMVG</sequence>
<name>A0A562BM69_9BURK</name>
<evidence type="ECO:0000313" key="2">
    <source>
        <dbReference type="Proteomes" id="UP000318141"/>
    </source>
</evidence>
<protein>
    <submittedName>
        <fullName evidence="1">Uncharacterized protein</fullName>
    </submittedName>
</protein>
<proteinExistence type="predicted"/>
<reference evidence="1 2" key="1">
    <citation type="submission" date="2019-07" db="EMBL/GenBank/DDBJ databases">
        <title>Genome sequencing of lignin-degrading bacterial isolates.</title>
        <authorList>
            <person name="Gladden J."/>
        </authorList>
    </citation>
    <scope>NUCLEOTIDE SEQUENCE [LARGE SCALE GENOMIC DNA]</scope>
    <source>
        <strain evidence="1 2">J11</strain>
    </source>
</reference>
<dbReference type="Proteomes" id="UP000318141">
    <property type="component" value="Unassembled WGS sequence"/>
</dbReference>
<dbReference type="EMBL" id="VLJN01000014">
    <property type="protein sequence ID" value="TWG86304.1"/>
    <property type="molecule type" value="Genomic_DNA"/>
</dbReference>